<dbReference type="Proteomes" id="UP000058020">
    <property type="component" value="Chromosome"/>
</dbReference>
<dbReference type="SUPFAM" id="SSF53335">
    <property type="entry name" value="S-adenosyl-L-methionine-dependent methyltransferases"/>
    <property type="match status" value="1"/>
</dbReference>
<keyword evidence="2" id="KW-1185">Reference proteome</keyword>
<proteinExistence type="predicted"/>
<dbReference type="EMBL" id="CP010552">
    <property type="protein sequence ID" value="ALE52180.1"/>
    <property type="molecule type" value="Genomic_DNA"/>
</dbReference>
<name>A0A0M4NVX2_9GAMM</name>
<evidence type="ECO:0008006" key="3">
    <source>
        <dbReference type="Google" id="ProtNLM"/>
    </source>
</evidence>
<organism evidence="1 2">
    <name type="scientific">Candidatus Thioglobus autotrophicus</name>
    <dbReference type="NCBI Taxonomy" id="1705394"/>
    <lineage>
        <taxon>Bacteria</taxon>
        <taxon>Pseudomonadati</taxon>
        <taxon>Pseudomonadota</taxon>
        <taxon>Gammaproteobacteria</taxon>
        <taxon>Candidatus Pseudothioglobaceae</taxon>
        <taxon>Candidatus Thioglobus</taxon>
    </lineage>
</organism>
<evidence type="ECO:0000313" key="2">
    <source>
        <dbReference type="Proteomes" id="UP000058020"/>
    </source>
</evidence>
<dbReference type="InterPro" id="IPR029063">
    <property type="entry name" value="SAM-dependent_MTases_sf"/>
</dbReference>
<dbReference type="OrthoDB" id="9815644at2"/>
<dbReference type="AlphaFoldDB" id="A0A0M4NVX2"/>
<gene>
    <name evidence="1" type="ORF">SP60_02370</name>
</gene>
<dbReference type="PANTHER" id="PTHR43861">
    <property type="entry name" value="TRANS-ACONITATE 2-METHYLTRANSFERASE-RELATED"/>
    <property type="match status" value="1"/>
</dbReference>
<sequence length="215" mass="24585">MNNVCEICGEKFNEIYTGDIRDGAYGRCKSSAIIYECTGCKVQRLREDDCISDEFYETGQYRRKLKESLEGDQSVIEQDEMQHYTLEAFFPKSLRGANVLDVGCGAGSLLDMLKNVSSNQLGIEPCAPYLELLSNRGHKVYPSLSEAIKNEKETIDYGFSIQVIEHVKNPVEFLKQIKELIRPGGRLLISTPNRNDVLTTLLKDKFYQFFYRTQH</sequence>
<evidence type="ECO:0000313" key="1">
    <source>
        <dbReference type="EMBL" id="ALE52180.1"/>
    </source>
</evidence>
<dbReference type="Gene3D" id="3.40.50.150">
    <property type="entry name" value="Vaccinia Virus protein VP39"/>
    <property type="match status" value="1"/>
</dbReference>
<dbReference type="Pfam" id="PF13489">
    <property type="entry name" value="Methyltransf_23"/>
    <property type="match status" value="1"/>
</dbReference>
<dbReference type="CDD" id="cd02440">
    <property type="entry name" value="AdoMet_MTases"/>
    <property type="match status" value="1"/>
</dbReference>
<protein>
    <recommendedName>
        <fullName evidence="3">Methyltransferase type 11</fullName>
    </recommendedName>
</protein>
<dbReference type="RefSeq" id="WP_053951115.1">
    <property type="nucleotide sequence ID" value="NZ_CP010552.1"/>
</dbReference>
<dbReference type="STRING" id="1705394.SP60_02370"/>
<dbReference type="KEGG" id="tho:SP60_02370"/>
<accession>A0A0M4NVX2</accession>
<reference evidence="1 2" key="1">
    <citation type="journal article" date="2015" name="Genome Announc.">
        <title>Genome Sequence of 'Candidatus Thioglobus autotrophica' Strain EF1, a Chemoautotroph from the SUP05 Clade of Marine Gammaproteobacteria.</title>
        <authorList>
            <person name="Shah V."/>
            <person name="Morris R.M."/>
        </authorList>
    </citation>
    <scope>NUCLEOTIDE SEQUENCE [LARGE SCALE GENOMIC DNA]</scope>
    <source>
        <strain evidence="1 2">EF1</strain>
    </source>
</reference>